<evidence type="ECO:0000256" key="2">
    <source>
        <dbReference type="ARBA" id="ARBA00023027"/>
    </source>
</evidence>
<comment type="caution">
    <text evidence="4">The sequence shown here is derived from an EMBL/GenBank/DDBJ whole genome shotgun (WGS) entry which is preliminary data.</text>
</comment>
<dbReference type="Proteomes" id="UP000054925">
    <property type="component" value="Unassembled WGS sequence"/>
</dbReference>
<dbReference type="PANTHER" id="PTHR43333">
    <property type="entry name" value="2-HACID_DH_C DOMAIN-CONTAINING PROTEIN"/>
    <property type="match status" value="1"/>
</dbReference>
<proteinExistence type="predicted"/>
<organism evidence="4 5">
    <name type="scientific">Caballeronia terrestris</name>
    <dbReference type="NCBI Taxonomy" id="1226301"/>
    <lineage>
        <taxon>Bacteria</taxon>
        <taxon>Pseudomonadati</taxon>
        <taxon>Pseudomonadota</taxon>
        <taxon>Betaproteobacteria</taxon>
        <taxon>Burkholderiales</taxon>
        <taxon>Burkholderiaceae</taxon>
        <taxon>Caballeronia</taxon>
    </lineage>
</organism>
<evidence type="ECO:0000313" key="4">
    <source>
        <dbReference type="EMBL" id="SAL85850.1"/>
    </source>
</evidence>
<reference evidence="4" key="1">
    <citation type="submission" date="2016-01" db="EMBL/GenBank/DDBJ databases">
        <authorList>
            <person name="Peeters C."/>
        </authorList>
    </citation>
    <scope>NUCLEOTIDE SEQUENCE [LARGE SCALE GENOMIC DNA]</scope>
    <source>
        <strain evidence="4">LMG 22937</strain>
    </source>
</reference>
<dbReference type="PANTHER" id="PTHR43333:SF1">
    <property type="entry name" value="D-ISOMER SPECIFIC 2-HYDROXYACID DEHYDROGENASE NAD-BINDING DOMAIN-CONTAINING PROTEIN"/>
    <property type="match status" value="1"/>
</dbReference>
<evidence type="ECO:0000259" key="3">
    <source>
        <dbReference type="Pfam" id="PF02826"/>
    </source>
</evidence>
<dbReference type="GO" id="GO:0051287">
    <property type="term" value="F:NAD binding"/>
    <property type="evidence" value="ECO:0007669"/>
    <property type="project" value="InterPro"/>
</dbReference>
<accession>A0A158KZ36</accession>
<keyword evidence="1" id="KW-0560">Oxidoreductase</keyword>
<keyword evidence="2" id="KW-0520">NAD</keyword>
<protein>
    <submittedName>
        <fullName evidence="4">D-isomer specific 2-hydroxyacid dehydrogenase</fullName>
    </submittedName>
</protein>
<dbReference type="InterPro" id="IPR036291">
    <property type="entry name" value="NAD(P)-bd_dom_sf"/>
</dbReference>
<dbReference type="Pfam" id="PF02826">
    <property type="entry name" value="2-Hacid_dh_C"/>
    <property type="match status" value="1"/>
</dbReference>
<dbReference type="Gene3D" id="3.40.50.720">
    <property type="entry name" value="NAD(P)-binding Rossmann-like Domain"/>
    <property type="match status" value="2"/>
</dbReference>
<feature type="domain" description="D-isomer specific 2-hydroxyacid dehydrogenase NAD-binding" evidence="3">
    <location>
        <begin position="20"/>
        <end position="116"/>
    </location>
</feature>
<evidence type="ECO:0000313" key="5">
    <source>
        <dbReference type="Proteomes" id="UP000054925"/>
    </source>
</evidence>
<gene>
    <name evidence="4" type="ORF">AWB67_07049</name>
</gene>
<dbReference type="GO" id="GO:0016491">
    <property type="term" value="F:oxidoreductase activity"/>
    <property type="evidence" value="ECO:0007669"/>
    <property type="project" value="UniProtKB-KW"/>
</dbReference>
<sequence>MRGWARRPKDLPGIATFAGAAALDAFLSGTNILVCLLPLTGETRGILRARTLENLPRGAKLIHVGRGEHLVPRDLLNALKEEHLAGAIVDVFPDEPLPASDPFWNAPNMIVTPHMASVASSETIGLQVAQNVRRLVRGEPLVNVVDVARGY</sequence>
<name>A0A158KZ36_9BURK</name>
<evidence type="ECO:0000256" key="1">
    <source>
        <dbReference type="ARBA" id="ARBA00023002"/>
    </source>
</evidence>
<dbReference type="EMBL" id="FCOL02000198">
    <property type="protein sequence ID" value="SAL85850.1"/>
    <property type="molecule type" value="Genomic_DNA"/>
</dbReference>
<dbReference type="SUPFAM" id="SSF51735">
    <property type="entry name" value="NAD(P)-binding Rossmann-fold domains"/>
    <property type="match status" value="1"/>
</dbReference>
<keyword evidence="5" id="KW-1185">Reference proteome</keyword>
<dbReference type="InterPro" id="IPR006140">
    <property type="entry name" value="D-isomer_DH_NAD-bd"/>
</dbReference>
<dbReference type="AlphaFoldDB" id="A0A158KZ36"/>